<feature type="region of interest" description="Disordered" evidence="1">
    <location>
        <begin position="1"/>
        <end position="25"/>
    </location>
</feature>
<dbReference type="AlphaFoldDB" id="A0AAI9TUY9"/>
<protein>
    <submittedName>
        <fullName evidence="2">Uncharacterized protein</fullName>
    </submittedName>
</protein>
<comment type="caution">
    <text evidence="2">The sequence shown here is derived from an EMBL/GenBank/DDBJ whole genome shotgun (WGS) entry which is preliminary data.</text>
</comment>
<sequence>MISLKSRINEGTERRRATNSVRSRTRNLSLRCSARKCLLGSVSP</sequence>
<name>A0AAI9TUY9_9PEZI</name>
<proteinExistence type="predicted"/>
<reference evidence="2 3" key="1">
    <citation type="submission" date="2016-10" db="EMBL/GenBank/DDBJ databases">
        <title>The genome sequence of Colletotrichum fioriniae PJ7.</title>
        <authorList>
            <person name="Baroncelli R."/>
        </authorList>
    </citation>
    <scope>NUCLEOTIDE SEQUENCE [LARGE SCALE GENOMIC DNA]</scope>
    <source>
        <strain evidence="2">Col 31</strain>
    </source>
</reference>
<feature type="compositionally biased region" description="Basic and acidic residues" evidence="1">
    <location>
        <begin position="7"/>
        <end position="16"/>
    </location>
</feature>
<accession>A0AAI9TUY9</accession>
<evidence type="ECO:0000256" key="1">
    <source>
        <dbReference type="SAM" id="MobiDB-lite"/>
    </source>
</evidence>
<keyword evidence="3" id="KW-1185">Reference proteome</keyword>
<gene>
    <name evidence="2" type="ORF">CMEL01_10512</name>
</gene>
<dbReference type="Proteomes" id="UP001239795">
    <property type="component" value="Unassembled WGS sequence"/>
</dbReference>
<dbReference type="EMBL" id="MLGG01000090">
    <property type="protein sequence ID" value="KAK1446269.1"/>
    <property type="molecule type" value="Genomic_DNA"/>
</dbReference>
<evidence type="ECO:0000313" key="3">
    <source>
        <dbReference type="Proteomes" id="UP001239795"/>
    </source>
</evidence>
<organism evidence="2 3">
    <name type="scientific">Colletotrichum melonis</name>
    <dbReference type="NCBI Taxonomy" id="1209925"/>
    <lineage>
        <taxon>Eukaryota</taxon>
        <taxon>Fungi</taxon>
        <taxon>Dikarya</taxon>
        <taxon>Ascomycota</taxon>
        <taxon>Pezizomycotina</taxon>
        <taxon>Sordariomycetes</taxon>
        <taxon>Hypocreomycetidae</taxon>
        <taxon>Glomerellales</taxon>
        <taxon>Glomerellaceae</taxon>
        <taxon>Colletotrichum</taxon>
        <taxon>Colletotrichum acutatum species complex</taxon>
    </lineage>
</organism>
<evidence type="ECO:0000313" key="2">
    <source>
        <dbReference type="EMBL" id="KAK1446269.1"/>
    </source>
</evidence>